<accession>A0A6J4M141</accession>
<organism evidence="2">
    <name type="scientific">uncultured Gemmatimonadaceae bacterium</name>
    <dbReference type="NCBI Taxonomy" id="246130"/>
    <lineage>
        <taxon>Bacteria</taxon>
        <taxon>Pseudomonadati</taxon>
        <taxon>Gemmatimonadota</taxon>
        <taxon>Gemmatimonadia</taxon>
        <taxon>Gemmatimonadales</taxon>
        <taxon>Gemmatimonadaceae</taxon>
        <taxon>environmental samples</taxon>
    </lineage>
</organism>
<feature type="compositionally biased region" description="Basic residues" evidence="1">
    <location>
        <begin position="1"/>
        <end position="42"/>
    </location>
</feature>
<dbReference type="EMBL" id="CADCTX010000759">
    <property type="protein sequence ID" value="CAA9347515.1"/>
    <property type="molecule type" value="Genomic_DNA"/>
</dbReference>
<proteinExistence type="predicted"/>
<reference evidence="2" key="1">
    <citation type="submission" date="2020-02" db="EMBL/GenBank/DDBJ databases">
        <authorList>
            <person name="Meier V. D."/>
        </authorList>
    </citation>
    <scope>NUCLEOTIDE SEQUENCE</scope>
    <source>
        <strain evidence="2">AVDCRST_MAG40</strain>
    </source>
</reference>
<name>A0A6J4M141_9BACT</name>
<feature type="non-terminal residue" evidence="2">
    <location>
        <position position="1"/>
    </location>
</feature>
<dbReference type="AlphaFoldDB" id="A0A6J4M141"/>
<protein>
    <submittedName>
        <fullName evidence="2">Uncharacterized protein</fullName>
    </submittedName>
</protein>
<sequence>APLMRRSARRTRPRSHRLRRIAHGRRPHRRRRPAARDHHHHRVPEGAGPDQHGRVDLHQPRRQAAQGAAGARPGAEQPRDQELPL</sequence>
<gene>
    <name evidence="2" type="ORF">AVDCRST_MAG40-2711</name>
</gene>
<evidence type="ECO:0000313" key="2">
    <source>
        <dbReference type="EMBL" id="CAA9347515.1"/>
    </source>
</evidence>
<feature type="non-terminal residue" evidence="2">
    <location>
        <position position="85"/>
    </location>
</feature>
<evidence type="ECO:0000256" key="1">
    <source>
        <dbReference type="SAM" id="MobiDB-lite"/>
    </source>
</evidence>
<feature type="compositionally biased region" description="Low complexity" evidence="1">
    <location>
        <begin position="62"/>
        <end position="76"/>
    </location>
</feature>
<feature type="region of interest" description="Disordered" evidence="1">
    <location>
        <begin position="1"/>
        <end position="85"/>
    </location>
</feature>